<dbReference type="OrthoDB" id="37975at2759"/>
<comment type="caution">
    <text evidence="1">The sequence shown here is derived from an EMBL/GenBank/DDBJ whole genome shotgun (WGS) entry which is preliminary data.</text>
</comment>
<protein>
    <submittedName>
        <fullName evidence="1">Uncharacterized protein</fullName>
    </submittedName>
</protein>
<reference evidence="1" key="1">
    <citation type="submission" date="2021-02" db="EMBL/GenBank/DDBJ databases">
        <title>First Annotated Genome of the Yellow-green Alga Tribonema minus.</title>
        <authorList>
            <person name="Mahan K.M."/>
        </authorList>
    </citation>
    <scope>NUCLEOTIDE SEQUENCE</scope>
    <source>
        <strain evidence="1">UTEX B ZZ1240</strain>
    </source>
</reference>
<gene>
    <name evidence="1" type="ORF">JKP88DRAFT_177784</name>
</gene>
<keyword evidence="2" id="KW-1185">Reference proteome</keyword>
<evidence type="ECO:0000313" key="1">
    <source>
        <dbReference type="EMBL" id="KAG5188681.1"/>
    </source>
</evidence>
<dbReference type="Proteomes" id="UP000664859">
    <property type="component" value="Unassembled WGS sequence"/>
</dbReference>
<name>A0A836CMD3_9STRA</name>
<organism evidence="1 2">
    <name type="scientific">Tribonema minus</name>
    <dbReference type="NCBI Taxonomy" id="303371"/>
    <lineage>
        <taxon>Eukaryota</taxon>
        <taxon>Sar</taxon>
        <taxon>Stramenopiles</taxon>
        <taxon>Ochrophyta</taxon>
        <taxon>PX clade</taxon>
        <taxon>Xanthophyceae</taxon>
        <taxon>Tribonematales</taxon>
        <taxon>Tribonemataceae</taxon>
        <taxon>Tribonema</taxon>
    </lineage>
</organism>
<accession>A0A836CMD3</accession>
<dbReference type="EMBL" id="JAFCMP010000067">
    <property type="protein sequence ID" value="KAG5188681.1"/>
    <property type="molecule type" value="Genomic_DNA"/>
</dbReference>
<evidence type="ECO:0000313" key="2">
    <source>
        <dbReference type="Proteomes" id="UP000664859"/>
    </source>
</evidence>
<sequence length="310" mass="33193">MSLLGSAGRAEGMSALFRAVEKRFGNLESLREPASVGVITADELRREDLEALFEHRAAAVHVKGFYPAAAAAALAARLELMETTNWEISSGRGLESSDVTSISVPFNVALGKGPEAVEAYFAAARALQRRLRAPPAPGAPPLLPPIDQLRLELDELWPHGARAARDARGRAFLPGLPRIMRGPTRSLAGFVHVDDLAPLRAARGLFSANAYLRMPPAGGALAVYPLAVRTRWDFYRHAATLSGLMGQGAAAQDALRRALPPPLRVRPAPGDLVLLCAQRPHAAEGFPVGTRVSMQSFVTHERGQALTLDT</sequence>
<dbReference type="AlphaFoldDB" id="A0A836CMD3"/>
<proteinExistence type="predicted"/>